<dbReference type="AlphaFoldDB" id="A0AAV7ER16"/>
<feature type="compositionally biased region" description="Basic and acidic residues" evidence="1">
    <location>
        <begin position="124"/>
        <end position="141"/>
    </location>
</feature>
<feature type="region of interest" description="Disordered" evidence="1">
    <location>
        <begin position="116"/>
        <end position="307"/>
    </location>
</feature>
<feature type="compositionally biased region" description="Basic and acidic residues" evidence="1">
    <location>
        <begin position="421"/>
        <end position="439"/>
    </location>
</feature>
<keyword evidence="3" id="KW-1185">Reference proteome</keyword>
<feature type="compositionally biased region" description="Polar residues" evidence="1">
    <location>
        <begin position="144"/>
        <end position="153"/>
    </location>
</feature>
<gene>
    <name evidence="2" type="ORF">H6P81_010500</name>
</gene>
<feature type="compositionally biased region" description="Basic and acidic residues" evidence="1">
    <location>
        <begin position="44"/>
        <end position="70"/>
    </location>
</feature>
<dbReference type="PANTHER" id="PTHR34403">
    <property type="entry name" value="TOL-PAL SYSTEM PROTEIN TOLA"/>
    <property type="match status" value="1"/>
</dbReference>
<accession>A0AAV7ER16</accession>
<organism evidence="2 3">
    <name type="scientific">Aristolochia fimbriata</name>
    <name type="common">White veined hardy Dutchman's pipe vine</name>
    <dbReference type="NCBI Taxonomy" id="158543"/>
    <lineage>
        <taxon>Eukaryota</taxon>
        <taxon>Viridiplantae</taxon>
        <taxon>Streptophyta</taxon>
        <taxon>Embryophyta</taxon>
        <taxon>Tracheophyta</taxon>
        <taxon>Spermatophyta</taxon>
        <taxon>Magnoliopsida</taxon>
        <taxon>Magnoliidae</taxon>
        <taxon>Piperales</taxon>
        <taxon>Aristolochiaceae</taxon>
        <taxon>Aristolochia</taxon>
    </lineage>
</organism>
<sequence length="439" mass="47193">MAIKLGDQVYNIRVRLKNVKKGEKRERRRKLKITVTIQSSATKTTEKDTAGEDKDEATPVRQGRPEEQQRAEFAVNDQRVQGMLMQRGVKKVLGRDSNKFESGMRILRSKFLGISTNLGKGSKKLPDSNKKAGQEGLRREGNTVPGTKSNSISDPDPEANPNGKPGTKLKADPNLNLNPDPEANPNGKPGTKLKADPNLNLNPDPDVDAEADPDAEVEAGPDAEAEAEAGPDADAEAGPDADAEAGPDTDAEAGPDADAEAGPDADAEVGPDADAEAGPDAVAEAGPDTDVEVDPDADTEVDLDADEEVGMRMRRWTRARMRRWTREPHADMMTNREADLNGNPAVDLNAKTDADYGSNSNDSFGASSGADVDMDSVASKVQEKPGEDLEGAEGAGARQKREDNPHEKLCRGRIKTPARLEQGRKEHSQDGRKKRKTTE</sequence>
<proteinExistence type="predicted"/>
<dbReference type="EMBL" id="JAINDJ010000004">
    <property type="protein sequence ID" value="KAG9450535.1"/>
    <property type="molecule type" value="Genomic_DNA"/>
</dbReference>
<comment type="caution">
    <text evidence="2">The sequence shown here is derived from an EMBL/GenBank/DDBJ whole genome shotgun (WGS) entry which is preliminary data.</text>
</comment>
<protein>
    <submittedName>
        <fullName evidence="2">Uncharacterized protein</fullName>
    </submittedName>
</protein>
<feature type="region of interest" description="Disordered" evidence="1">
    <location>
        <begin position="326"/>
        <end position="439"/>
    </location>
</feature>
<evidence type="ECO:0000256" key="1">
    <source>
        <dbReference type="SAM" id="MobiDB-lite"/>
    </source>
</evidence>
<feature type="compositionally biased region" description="Basic and acidic residues" evidence="1">
    <location>
        <begin position="399"/>
        <end position="410"/>
    </location>
</feature>
<feature type="compositionally biased region" description="Acidic residues" evidence="1">
    <location>
        <begin position="287"/>
        <end position="307"/>
    </location>
</feature>
<feature type="compositionally biased region" description="Basic and acidic residues" evidence="1">
    <location>
        <begin position="326"/>
        <end position="339"/>
    </location>
</feature>
<name>A0AAV7ER16_ARIFI</name>
<feature type="compositionally biased region" description="Polar residues" evidence="1">
    <location>
        <begin position="357"/>
        <end position="366"/>
    </location>
</feature>
<feature type="compositionally biased region" description="Acidic residues" evidence="1">
    <location>
        <begin position="205"/>
        <end position="277"/>
    </location>
</feature>
<reference evidence="2 3" key="1">
    <citation type="submission" date="2021-07" db="EMBL/GenBank/DDBJ databases">
        <title>The Aristolochia fimbriata genome: insights into angiosperm evolution, floral development and chemical biosynthesis.</title>
        <authorList>
            <person name="Jiao Y."/>
        </authorList>
    </citation>
    <scope>NUCLEOTIDE SEQUENCE [LARGE SCALE GENOMIC DNA]</scope>
    <source>
        <strain evidence="2">IBCAS-2021</strain>
        <tissue evidence="2">Leaf</tissue>
    </source>
</reference>
<evidence type="ECO:0000313" key="3">
    <source>
        <dbReference type="Proteomes" id="UP000825729"/>
    </source>
</evidence>
<feature type="region of interest" description="Disordered" evidence="1">
    <location>
        <begin position="20"/>
        <end position="70"/>
    </location>
</feature>
<evidence type="ECO:0000313" key="2">
    <source>
        <dbReference type="EMBL" id="KAG9450535.1"/>
    </source>
</evidence>
<dbReference type="InterPro" id="IPR050972">
    <property type="entry name" value="SDr-like"/>
</dbReference>
<dbReference type="Proteomes" id="UP000825729">
    <property type="component" value="Unassembled WGS sequence"/>
</dbReference>
<dbReference type="PANTHER" id="PTHR34403:SF17">
    <property type="entry name" value="RETINITIS PIGMENTOSA 1-LIKE 1 PROTEIN-LIKE"/>
    <property type="match status" value="1"/>
</dbReference>